<dbReference type="Gene3D" id="1.10.10.10">
    <property type="entry name" value="Winged helix-like DNA-binding domain superfamily/Winged helix DNA-binding domain"/>
    <property type="match status" value="1"/>
</dbReference>
<dbReference type="GO" id="GO:0003700">
    <property type="term" value="F:DNA-binding transcription factor activity"/>
    <property type="evidence" value="ECO:0007669"/>
    <property type="project" value="InterPro"/>
</dbReference>
<accession>A0A840PBD3</accession>
<evidence type="ECO:0000313" key="2">
    <source>
        <dbReference type="EMBL" id="MBB5136309.1"/>
    </source>
</evidence>
<sequence>MEVQEKQDVTLIDEALLRLRRIWTRQLRSRKAGGDPGRPVLMSNIIVVNAVHRLSRECAEVTVGGVAEQVDVDPSTASRLVNDAIAAGLVERAASRVDARRVRLVLTEAGHRVREAVARYRREHLGRVLADWDPQEREVFARMLARFAEASIATPADTARFDRLVAEALAGDPVQTP</sequence>
<keyword evidence="2" id="KW-0238">DNA-binding</keyword>
<dbReference type="PANTHER" id="PTHR33164:SF57">
    <property type="entry name" value="MARR-FAMILY TRANSCRIPTIONAL REGULATOR"/>
    <property type="match status" value="1"/>
</dbReference>
<dbReference type="GO" id="GO:0003677">
    <property type="term" value="F:DNA binding"/>
    <property type="evidence" value="ECO:0007669"/>
    <property type="project" value="UniProtKB-KW"/>
</dbReference>
<dbReference type="EMBL" id="JACHGN010000014">
    <property type="protein sequence ID" value="MBB5136309.1"/>
    <property type="molecule type" value="Genomic_DNA"/>
</dbReference>
<dbReference type="RefSeq" id="WP_185053213.1">
    <property type="nucleotide sequence ID" value="NZ_BAABIX010000047.1"/>
</dbReference>
<name>A0A840PBD3_9ACTN</name>
<evidence type="ECO:0000259" key="1">
    <source>
        <dbReference type="PROSITE" id="PS50995"/>
    </source>
</evidence>
<dbReference type="InterPro" id="IPR036388">
    <property type="entry name" value="WH-like_DNA-bd_sf"/>
</dbReference>
<proteinExistence type="predicted"/>
<dbReference type="Pfam" id="PF12802">
    <property type="entry name" value="MarR_2"/>
    <property type="match status" value="1"/>
</dbReference>
<comment type="caution">
    <text evidence="2">The sequence shown here is derived from an EMBL/GenBank/DDBJ whole genome shotgun (WGS) entry which is preliminary data.</text>
</comment>
<dbReference type="PANTHER" id="PTHR33164">
    <property type="entry name" value="TRANSCRIPTIONAL REGULATOR, MARR FAMILY"/>
    <property type="match status" value="1"/>
</dbReference>
<dbReference type="SUPFAM" id="SSF46785">
    <property type="entry name" value="Winged helix' DNA-binding domain"/>
    <property type="match status" value="1"/>
</dbReference>
<feature type="domain" description="HTH marR-type" evidence="1">
    <location>
        <begin position="9"/>
        <end position="149"/>
    </location>
</feature>
<evidence type="ECO:0000313" key="3">
    <source>
        <dbReference type="Proteomes" id="UP000578449"/>
    </source>
</evidence>
<gene>
    <name evidence="2" type="ORF">HNP84_006056</name>
</gene>
<dbReference type="GO" id="GO:0006950">
    <property type="term" value="P:response to stress"/>
    <property type="evidence" value="ECO:0007669"/>
    <property type="project" value="TreeGrafter"/>
</dbReference>
<organism evidence="2 3">
    <name type="scientific">Thermocatellispora tengchongensis</name>
    <dbReference type="NCBI Taxonomy" id="1073253"/>
    <lineage>
        <taxon>Bacteria</taxon>
        <taxon>Bacillati</taxon>
        <taxon>Actinomycetota</taxon>
        <taxon>Actinomycetes</taxon>
        <taxon>Streptosporangiales</taxon>
        <taxon>Streptosporangiaceae</taxon>
        <taxon>Thermocatellispora</taxon>
    </lineage>
</organism>
<dbReference type="InterPro" id="IPR039422">
    <property type="entry name" value="MarR/SlyA-like"/>
</dbReference>
<reference evidence="2 3" key="1">
    <citation type="submission" date="2020-08" db="EMBL/GenBank/DDBJ databases">
        <title>Genomic Encyclopedia of Type Strains, Phase IV (KMG-IV): sequencing the most valuable type-strain genomes for metagenomic binning, comparative biology and taxonomic classification.</title>
        <authorList>
            <person name="Goeker M."/>
        </authorList>
    </citation>
    <scope>NUCLEOTIDE SEQUENCE [LARGE SCALE GENOMIC DNA]</scope>
    <source>
        <strain evidence="2 3">DSM 45615</strain>
    </source>
</reference>
<dbReference type="AlphaFoldDB" id="A0A840PBD3"/>
<dbReference type="InterPro" id="IPR036390">
    <property type="entry name" value="WH_DNA-bd_sf"/>
</dbReference>
<keyword evidence="3" id="KW-1185">Reference proteome</keyword>
<dbReference type="InterPro" id="IPR000835">
    <property type="entry name" value="HTH_MarR-typ"/>
</dbReference>
<dbReference type="Proteomes" id="UP000578449">
    <property type="component" value="Unassembled WGS sequence"/>
</dbReference>
<dbReference type="PROSITE" id="PS50995">
    <property type="entry name" value="HTH_MARR_2"/>
    <property type="match status" value="1"/>
</dbReference>
<protein>
    <submittedName>
        <fullName evidence="2">DNA-binding MarR family transcriptional regulator</fullName>
    </submittedName>
</protein>
<dbReference type="SMART" id="SM00347">
    <property type="entry name" value="HTH_MARR"/>
    <property type="match status" value="1"/>
</dbReference>